<dbReference type="OrthoDB" id="835407at2"/>
<evidence type="ECO:0000313" key="2">
    <source>
        <dbReference type="EMBL" id="AGA77724.1"/>
    </source>
</evidence>
<accession>L0FUZ7</accession>
<dbReference type="STRING" id="926556.Echvi_1458"/>
<dbReference type="RefSeq" id="WP_015265287.1">
    <property type="nucleotide sequence ID" value="NC_019904.1"/>
</dbReference>
<organism evidence="2 3">
    <name type="scientific">Echinicola vietnamensis (strain DSM 17526 / LMG 23754 / KMM 6221)</name>
    <dbReference type="NCBI Taxonomy" id="926556"/>
    <lineage>
        <taxon>Bacteria</taxon>
        <taxon>Pseudomonadati</taxon>
        <taxon>Bacteroidota</taxon>
        <taxon>Cytophagia</taxon>
        <taxon>Cytophagales</taxon>
        <taxon>Cyclobacteriaceae</taxon>
        <taxon>Echinicola</taxon>
    </lineage>
</organism>
<dbReference type="HOGENOM" id="CLU_1088451_0_0_10"/>
<name>L0FUZ7_ECHVK</name>
<evidence type="ECO:0008006" key="4">
    <source>
        <dbReference type="Google" id="ProtNLM"/>
    </source>
</evidence>
<dbReference type="KEGG" id="evi:Echvi_1458"/>
<gene>
    <name evidence="2" type="ordered locus">Echvi_1458</name>
</gene>
<proteinExistence type="predicted"/>
<dbReference type="AlphaFoldDB" id="L0FUZ7"/>
<evidence type="ECO:0000256" key="1">
    <source>
        <dbReference type="SAM" id="SignalP"/>
    </source>
</evidence>
<evidence type="ECO:0000313" key="3">
    <source>
        <dbReference type="Proteomes" id="UP000010796"/>
    </source>
</evidence>
<dbReference type="Proteomes" id="UP000010796">
    <property type="component" value="Chromosome"/>
</dbReference>
<dbReference type="eggNOG" id="ENOG502ZGYM">
    <property type="taxonomic scope" value="Bacteria"/>
</dbReference>
<dbReference type="PATRIC" id="fig|926556.3.peg.1547"/>
<keyword evidence="1" id="KW-0732">Signal</keyword>
<protein>
    <recommendedName>
        <fullName evidence="4">Lipoprotein</fullName>
    </recommendedName>
</protein>
<dbReference type="EMBL" id="CP003346">
    <property type="protein sequence ID" value="AGA77724.1"/>
    <property type="molecule type" value="Genomic_DNA"/>
</dbReference>
<reference evidence="3" key="1">
    <citation type="submission" date="2012-02" db="EMBL/GenBank/DDBJ databases">
        <title>The complete genome of Echinicola vietnamensis DSM 17526.</title>
        <authorList>
            <person name="Lucas S."/>
            <person name="Copeland A."/>
            <person name="Lapidus A."/>
            <person name="Glavina del Rio T."/>
            <person name="Dalin E."/>
            <person name="Tice H."/>
            <person name="Bruce D."/>
            <person name="Goodwin L."/>
            <person name="Pitluck S."/>
            <person name="Peters L."/>
            <person name="Ovchinnikova G."/>
            <person name="Teshima H."/>
            <person name="Kyrpides N."/>
            <person name="Mavromatis K."/>
            <person name="Ivanova N."/>
            <person name="Brettin T."/>
            <person name="Detter J.C."/>
            <person name="Han C."/>
            <person name="Larimer F."/>
            <person name="Land M."/>
            <person name="Hauser L."/>
            <person name="Markowitz V."/>
            <person name="Cheng J.-F."/>
            <person name="Hugenholtz P."/>
            <person name="Woyke T."/>
            <person name="Wu D."/>
            <person name="Brambilla E."/>
            <person name="Klenk H.-P."/>
            <person name="Eisen J.A."/>
        </authorList>
    </citation>
    <scope>NUCLEOTIDE SEQUENCE [LARGE SCALE GENOMIC DNA]</scope>
    <source>
        <strain evidence="3">DSM 17526 / LMG 23754 / KMM 6221</strain>
    </source>
</reference>
<sequence length="253" mass="28096">MKKIVFVWCIASVFCLSCASDSNKETTSELKDTPDMGQTAKKDIAFHHEQQESSYPDAMLELHTPLENQTFDEGAVPFEFNIKNYPFEHGWKGFQLKMIINGADPIGYNMPIFRKEFETGTFKVLAFLVDDEGRALKEYGNYVERDFVVGDSQPFPDSEDPYIAVNMPENGAVFQAGEAILIDYILVGGDLEEDGLQVKVTADGQEFMTHELGTISIQGLSKGSQKISIALVDGSGKELPGIFSKSIKQVKVE</sequence>
<feature type="chain" id="PRO_5003941947" description="Lipoprotein" evidence="1">
    <location>
        <begin position="20"/>
        <end position="253"/>
    </location>
</feature>
<feature type="signal peptide" evidence="1">
    <location>
        <begin position="1"/>
        <end position="19"/>
    </location>
</feature>
<keyword evidence="3" id="KW-1185">Reference proteome</keyword>